<reference evidence="1" key="1">
    <citation type="submission" date="2018-06" db="EMBL/GenBank/DDBJ databases">
        <authorList>
            <consortium name="Pathogen Informatics"/>
            <person name="Doyle S."/>
        </authorList>
    </citation>
    <scope>NUCLEOTIDE SEQUENCE</scope>
    <source>
        <strain evidence="1">NCTC13307</strain>
    </source>
</reference>
<dbReference type="EMBL" id="UFWD01000001">
    <property type="protein sequence ID" value="SUY23680.1"/>
    <property type="molecule type" value="Genomic_DNA"/>
</dbReference>
<accession>A0A381I9R9</accession>
<proteinExistence type="predicted"/>
<sequence length="81" mass="8997">MLLKRDEKIITPANSVHRAVLMAIEKGQLQNLIFDNNALASHRAMGAILSAILKLEPAKKILASKQLKSVYLDKLLSMNDK</sequence>
<gene>
    <name evidence="1" type="ORF">NCTC13307_01851</name>
</gene>
<protein>
    <submittedName>
        <fullName evidence="1">Iron-sulfur protein</fullName>
    </submittedName>
</protein>
<name>A0A381I9R9_CLODI</name>
<dbReference type="RefSeq" id="WP_330398869.1">
    <property type="nucleotide sequence ID" value="NZ_MOTG01000026.1"/>
</dbReference>
<organism evidence="1">
    <name type="scientific">Clostridioides difficile</name>
    <name type="common">Peptoclostridium difficile</name>
    <dbReference type="NCBI Taxonomy" id="1496"/>
    <lineage>
        <taxon>Bacteria</taxon>
        <taxon>Bacillati</taxon>
        <taxon>Bacillota</taxon>
        <taxon>Clostridia</taxon>
        <taxon>Peptostreptococcales</taxon>
        <taxon>Peptostreptococcaceae</taxon>
        <taxon>Clostridioides</taxon>
    </lineage>
</organism>
<evidence type="ECO:0000313" key="1">
    <source>
        <dbReference type="EMBL" id="SUY23680.1"/>
    </source>
</evidence>
<dbReference type="AlphaFoldDB" id="A0A381I9R9"/>